<name>R7VCN9_CAPTE</name>
<feature type="region of interest" description="Disordered" evidence="2">
    <location>
        <begin position="472"/>
        <end position="498"/>
    </location>
</feature>
<feature type="region of interest" description="Disordered" evidence="2">
    <location>
        <begin position="664"/>
        <end position="766"/>
    </location>
</feature>
<feature type="region of interest" description="Disordered" evidence="2">
    <location>
        <begin position="575"/>
        <end position="625"/>
    </location>
</feature>
<evidence type="ECO:0000313" key="5">
    <source>
        <dbReference type="EnsemblMetazoa" id="CapteP227798"/>
    </source>
</evidence>
<dbReference type="InterPro" id="IPR041686">
    <property type="entry name" value="Znf-CCCH_3"/>
</dbReference>
<reference evidence="4 6" key="2">
    <citation type="journal article" date="2013" name="Nature">
        <title>Insights into bilaterian evolution from three spiralian genomes.</title>
        <authorList>
            <person name="Simakov O."/>
            <person name="Marletaz F."/>
            <person name="Cho S.J."/>
            <person name="Edsinger-Gonzales E."/>
            <person name="Havlak P."/>
            <person name="Hellsten U."/>
            <person name="Kuo D.H."/>
            <person name="Larsson T."/>
            <person name="Lv J."/>
            <person name="Arendt D."/>
            <person name="Savage R."/>
            <person name="Osoegawa K."/>
            <person name="de Jong P."/>
            <person name="Grimwood J."/>
            <person name="Chapman J.A."/>
            <person name="Shapiro H."/>
            <person name="Aerts A."/>
            <person name="Otillar R.P."/>
            <person name="Terry A.Y."/>
            <person name="Boore J.L."/>
            <person name="Grigoriev I.V."/>
            <person name="Lindberg D.R."/>
            <person name="Seaver E.C."/>
            <person name="Weisblat D.A."/>
            <person name="Putnam N.H."/>
            <person name="Rokhsar D.S."/>
        </authorList>
    </citation>
    <scope>NUCLEOTIDE SEQUENCE</scope>
    <source>
        <strain evidence="4 6">I ESC-2004</strain>
    </source>
</reference>
<keyword evidence="6" id="KW-1185">Reference proteome</keyword>
<dbReference type="AlphaFoldDB" id="R7VCN9"/>
<reference evidence="5" key="3">
    <citation type="submission" date="2015-06" db="UniProtKB">
        <authorList>
            <consortium name="EnsemblMetazoa"/>
        </authorList>
    </citation>
    <scope>IDENTIFICATION</scope>
</reference>
<evidence type="ECO:0000259" key="3">
    <source>
        <dbReference type="PROSITE" id="PS50103"/>
    </source>
</evidence>
<gene>
    <name evidence="4" type="ORF">CAPTEDRAFT_227798</name>
</gene>
<dbReference type="Proteomes" id="UP000014760">
    <property type="component" value="Unassembled WGS sequence"/>
</dbReference>
<reference evidence="6" key="1">
    <citation type="submission" date="2012-12" db="EMBL/GenBank/DDBJ databases">
        <authorList>
            <person name="Hellsten U."/>
            <person name="Grimwood J."/>
            <person name="Chapman J.A."/>
            <person name="Shapiro H."/>
            <person name="Aerts A."/>
            <person name="Otillar R.P."/>
            <person name="Terry A.Y."/>
            <person name="Boore J.L."/>
            <person name="Simakov O."/>
            <person name="Marletaz F."/>
            <person name="Cho S.-J."/>
            <person name="Edsinger-Gonzales E."/>
            <person name="Havlak P."/>
            <person name="Kuo D.-H."/>
            <person name="Larsson T."/>
            <person name="Lv J."/>
            <person name="Arendt D."/>
            <person name="Savage R."/>
            <person name="Osoegawa K."/>
            <person name="de Jong P."/>
            <person name="Lindberg D.R."/>
            <person name="Seaver E.C."/>
            <person name="Weisblat D.A."/>
            <person name="Putnam N.H."/>
            <person name="Grigoriev I.V."/>
            <person name="Rokhsar D.S."/>
        </authorList>
    </citation>
    <scope>NUCLEOTIDE SEQUENCE</scope>
    <source>
        <strain evidence="6">I ESC-2004</strain>
    </source>
</reference>
<dbReference type="Pfam" id="PF15663">
    <property type="entry name" value="zf-CCCH_3"/>
    <property type="match status" value="1"/>
</dbReference>
<evidence type="ECO:0000313" key="6">
    <source>
        <dbReference type="Proteomes" id="UP000014760"/>
    </source>
</evidence>
<evidence type="ECO:0000256" key="1">
    <source>
        <dbReference type="PROSITE-ProRule" id="PRU00723"/>
    </source>
</evidence>
<dbReference type="EMBL" id="KB293180">
    <property type="protein sequence ID" value="ELU16399.1"/>
    <property type="molecule type" value="Genomic_DNA"/>
</dbReference>
<dbReference type="PANTHER" id="PTHR15725">
    <property type="entry name" value="ZN-FINGER, C-X8-C-X5-C-X3-H TYPE-CONTAINING"/>
    <property type="match status" value="1"/>
</dbReference>
<dbReference type="HOGENOM" id="CLU_356120_0_0_1"/>
<keyword evidence="1" id="KW-0863">Zinc-finger</keyword>
<feature type="zinc finger region" description="C3H1-type" evidence="1">
    <location>
        <begin position="2"/>
        <end position="29"/>
    </location>
</feature>
<feature type="compositionally biased region" description="Polar residues" evidence="2">
    <location>
        <begin position="749"/>
        <end position="766"/>
    </location>
</feature>
<dbReference type="PROSITE" id="PS50103">
    <property type="entry name" value="ZF_C3H1"/>
    <property type="match status" value="1"/>
</dbReference>
<dbReference type="EMBL" id="AMQN01000610">
    <property type="status" value="NOT_ANNOTATED_CDS"/>
    <property type="molecule type" value="Genomic_DNA"/>
</dbReference>
<feature type="region of interest" description="Disordered" evidence="2">
    <location>
        <begin position="94"/>
        <end position="291"/>
    </location>
</feature>
<sequence>MAQNGDDCYFFYYSNCAKGDQCPFRHQAAALGSEEVCDLWREGRCFRTVCVYRHMDIKTNRSNTACYWETQPSGCTKAHCPFMHVNPRPHWGSSTLNASNDLPQPFWDPNQPPPSMVEPSPALAQLPQFNRPPPPDFSQPPPHMPPPPQSFDNYAQPPPLTYAHQPSLPAPRAEKVVINPFDEDSDRESLASPQKRVLSPHRRDDRRRDRHSPSRRSPARRSPRRKSPSRREDFGIKSLSELRRERQRSLSPRRRRSRSPRSASPRERRSRHSPPSKMPSPKPKVIKLSKTNEKVEKEKIEIKSLEMIQREKALLSMQRNMAQKIKEKKQAAAQALKAKQDVRNVTSVQRKIVVQPAEAKKPSMADRLGKRTISLKKTPFPGEDEEEEEGEENEEVIPQKKVKREMDAGIVIRVCHKEDKGKTKKSPKVILVADKKKLLTSPKKLSNVTGIKSRLTNNKVVVRKAEPKIQLYKPPALKDNEDENTRSGRTSPIVSAEPEEITKPIEVKKKNWTVKTFSEIMKEKQLKKKLPDEAEETQKPVVVAPRPVARAKTVWSTREGRQTLTTRKVTEEIVPKLKGTEKNESKLKINEKDAQKLKFNERSETKLESNERTAPKLKVTQQSAPKVKRNFTPIAFETKEEKKAEVKTRVLSLKRPAFMKKATPLVANLPEEDPAPIAKKTEPSANDSLLDATLDLESPLASKVKMPEAPPLKIKRRKLSDDAKPSGTLSHSDPVLQESPVMLDEELQNLFNEGPSSLPSTQNNSPKIEHALVDDDDLLLNEMEEFFS</sequence>
<keyword evidence="1" id="KW-0862">Zinc</keyword>
<accession>R7VCN9</accession>
<feature type="compositionally biased region" description="Basic and acidic residues" evidence="2">
    <location>
        <begin position="229"/>
        <end position="248"/>
    </location>
</feature>
<dbReference type="OMA" id="QTANDNI"/>
<dbReference type="GO" id="GO:0008270">
    <property type="term" value="F:zinc ion binding"/>
    <property type="evidence" value="ECO:0007669"/>
    <property type="project" value="UniProtKB-KW"/>
</dbReference>
<feature type="compositionally biased region" description="Acidic residues" evidence="2">
    <location>
        <begin position="382"/>
        <end position="395"/>
    </location>
</feature>
<feature type="compositionally biased region" description="Pro residues" evidence="2">
    <location>
        <begin position="130"/>
        <end position="149"/>
    </location>
</feature>
<organism evidence="4">
    <name type="scientific">Capitella teleta</name>
    <name type="common">Polychaete worm</name>
    <dbReference type="NCBI Taxonomy" id="283909"/>
    <lineage>
        <taxon>Eukaryota</taxon>
        <taxon>Metazoa</taxon>
        <taxon>Spiralia</taxon>
        <taxon>Lophotrochozoa</taxon>
        <taxon>Annelida</taxon>
        <taxon>Polychaeta</taxon>
        <taxon>Sedentaria</taxon>
        <taxon>Scolecida</taxon>
        <taxon>Capitellidae</taxon>
        <taxon>Capitella</taxon>
    </lineage>
</organism>
<evidence type="ECO:0000313" key="4">
    <source>
        <dbReference type="EMBL" id="ELU16399.1"/>
    </source>
</evidence>
<dbReference type="InterPro" id="IPR000571">
    <property type="entry name" value="Znf_CCCH"/>
</dbReference>
<dbReference type="OrthoDB" id="5395350at2759"/>
<feature type="compositionally biased region" description="Basic and acidic residues" evidence="2">
    <location>
        <begin position="476"/>
        <end position="486"/>
    </location>
</feature>
<dbReference type="EnsemblMetazoa" id="CapteT227798">
    <property type="protein sequence ID" value="CapteP227798"/>
    <property type="gene ID" value="CapteG227798"/>
</dbReference>
<keyword evidence="1" id="KW-0479">Metal-binding</keyword>
<feature type="compositionally biased region" description="Basic and acidic residues" evidence="2">
    <location>
        <begin position="358"/>
        <end position="369"/>
    </location>
</feature>
<feature type="region of interest" description="Disordered" evidence="2">
    <location>
        <begin position="524"/>
        <end position="544"/>
    </location>
</feature>
<evidence type="ECO:0000256" key="2">
    <source>
        <dbReference type="SAM" id="MobiDB-lite"/>
    </source>
</evidence>
<feature type="compositionally biased region" description="Basic residues" evidence="2">
    <location>
        <begin position="208"/>
        <end position="228"/>
    </location>
</feature>
<protein>
    <recommendedName>
        <fullName evidence="3">C3H1-type domain-containing protein</fullName>
    </recommendedName>
</protein>
<feature type="compositionally biased region" description="Basic and acidic residues" evidence="2">
    <location>
        <begin position="524"/>
        <end position="538"/>
    </location>
</feature>
<dbReference type="PANTHER" id="PTHR15725:SF14">
    <property type="entry name" value="ZINC FINGER CCCH DOMAIN-CONTAINING PROTEIN 11A"/>
    <property type="match status" value="1"/>
</dbReference>
<feature type="compositionally biased region" description="Basic and acidic residues" evidence="2">
    <location>
        <begin position="575"/>
        <end position="614"/>
    </location>
</feature>
<dbReference type="STRING" id="283909.R7VCN9"/>
<feature type="domain" description="C3H1-type" evidence="3">
    <location>
        <begin position="2"/>
        <end position="29"/>
    </location>
</feature>
<dbReference type="Gene3D" id="4.10.1000.10">
    <property type="entry name" value="Zinc finger, CCCH-type"/>
    <property type="match status" value="1"/>
</dbReference>
<feature type="region of interest" description="Disordered" evidence="2">
    <location>
        <begin position="357"/>
        <end position="400"/>
    </location>
</feature>
<proteinExistence type="predicted"/>
<dbReference type="SMART" id="SM00356">
    <property type="entry name" value="ZnF_C3H1"/>
    <property type="match status" value="3"/>
</dbReference>